<comment type="caution">
    <text evidence="1">The sequence shown here is derived from an EMBL/GenBank/DDBJ whole genome shotgun (WGS) entry which is preliminary data.</text>
</comment>
<name>A0A0M9EWJ0_FUSLA</name>
<dbReference type="InterPro" id="IPR025597">
    <property type="entry name" value="DUF4345"/>
</dbReference>
<evidence type="ECO:0008006" key="3">
    <source>
        <dbReference type="Google" id="ProtNLM"/>
    </source>
</evidence>
<organism evidence="1 2">
    <name type="scientific">Fusarium langsethiae</name>
    <dbReference type="NCBI Taxonomy" id="179993"/>
    <lineage>
        <taxon>Eukaryota</taxon>
        <taxon>Fungi</taxon>
        <taxon>Dikarya</taxon>
        <taxon>Ascomycota</taxon>
        <taxon>Pezizomycotina</taxon>
        <taxon>Sordariomycetes</taxon>
        <taxon>Hypocreomycetidae</taxon>
        <taxon>Hypocreales</taxon>
        <taxon>Nectriaceae</taxon>
        <taxon>Fusarium</taxon>
    </lineage>
</organism>
<keyword evidence="2" id="KW-1185">Reference proteome</keyword>
<proteinExistence type="predicted"/>
<gene>
    <name evidence="1" type="ORF">FLAG1_05749</name>
</gene>
<dbReference type="Pfam" id="PF14248">
    <property type="entry name" value="DUF4345"/>
    <property type="match status" value="1"/>
</dbReference>
<evidence type="ECO:0000313" key="2">
    <source>
        <dbReference type="Proteomes" id="UP000037904"/>
    </source>
</evidence>
<evidence type="ECO:0000313" key="1">
    <source>
        <dbReference type="EMBL" id="KPA41368.1"/>
    </source>
</evidence>
<reference evidence="1 2" key="1">
    <citation type="submission" date="2015-04" db="EMBL/GenBank/DDBJ databases">
        <title>The draft genome sequence of Fusarium langsethiae, a T-2/HT-2 mycotoxin producer.</title>
        <authorList>
            <person name="Lysoe E."/>
            <person name="Divon H.H."/>
            <person name="Terzi V."/>
            <person name="Orru L."/>
            <person name="Lamontanara A."/>
            <person name="Kolseth A.-K."/>
            <person name="Frandsen R.J."/>
            <person name="Nielsen K."/>
            <person name="Thrane U."/>
        </authorList>
    </citation>
    <scope>NUCLEOTIDE SEQUENCE [LARGE SCALE GENOMIC DNA]</scope>
    <source>
        <strain evidence="1 2">Fl201059</strain>
    </source>
</reference>
<dbReference type="OrthoDB" id="5141409at2759"/>
<dbReference type="Proteomes" id="UP000037904">
    <property type="component" value="Unassembled WGS sequence"/>
</dbReference>
<dbReference type="EMBL" id="JXCE01000099">
    <property type="protein sequence ID" value="KPA41368.1"/>
    <property type="molecule type" value="Genomic_DNA"/>
</dbReference>
<protein>
    <recommendedName>
        <fullName evidence="3">DUF4345 domain-containing protein</fullName>
    </recommendedName>
</protein>
<sequence>MSEYTSSSLLSTELKAFSIFSMATGTADVIGGHKLLIPASERGLLPKSTLSVVDNQLRFLGAIWGGYGATMWWISNDLQTRQAPLAVLGVVAFVAGIGRTVSGLSLGWGAPWLKVAAGIELVVPPLVYLFGF</sequence>
<accession>A0A0M9EWJ0</accession>
<dbReference type="AlphaFoldDB" id="A0A0M9EWJ0"/>